<dbReference type="PROSITE" id="PS50975">
    <property type="entry name" value="ATP_GRASP"/>
    <property type="match status" value="1"/>
</dbReference>
<dbReference type="InterPro" id="IPR052032">
    <property type="entry name" value="ATP-dep_AA_Ligase"/>
</dbReference>
<dbReference type="RefSeq" id="WP_168721347.1">
    <property type="nucleotide sequence ID" value="NZ_JAAXPN010000001.1"/>
</dbReference>
<dbReference type="AlphaFoldDB" id="A0A7X6N0K2"/>
<dbReference type="GO" id="GO:0005524">
    <property type="term" value="F:ATP binding"/>
    <property type="evidence" value="ECO:0007669"/>
    <property type="project" value="UniProtKB-UniRule"/>
</dbReference>
<dbReference type="InterPro" id="IPR011761">
    <property type="entry name" value="ATP-grasp"/>
</dbReference>
<keyword evidence="7" id="KW-1185">Reference proteome</keyword>
<comment type="caution">
    <text evidence="6">The sequence shown here is derived from an EMBL/GenBank/DDBJ whole genome shotgun (WGS) entry which is preliminary data.</text>
</comment>
<dbReference type="PANTHER" id="PTHR43585:SF2">
    <property type="entry name" value="ATP-GRASP ENZYME FSQD"/>
    <property type="match status" value="1"/>
</dbReference>
<accession>A0A7X6N0K2</accession>
<organism evidence="6 7">
    <name type="scientific">Periweissella fabalis</name>
    <dbReference type="NCBI Taxonomy" id="1070421"/>
    <lineage>
        <taxon>Bacteria</taxon>
        <taxon>Bacillati</taxon>
        <taxon>Bacillota</taxon>
        <taxon>Bacilli</taxon>
        <taxon>Lactobacillales</taxon>
        <taxon>Lactobacillaceae</taxon>
        <taxon>Periweissella</taxon>
    </lineage>
</organism>
<evidence type="ECO:0000256" key="1">
    <source>
        <dbReference type="ARBA" id="ARBA00022598"/>
    </source>
</evidence>
<evidence type="ECO:0000256" key="4">
    <source>
        <dbReference type="PROSITE-ProRule" id="PRU00409"/>
    </source>
</evidence>
<dbReference type="Gene3D" id="3.40.50.20">
    <property type="match status" value="1"/>
</dbReference>
<proteinExistence type="predicted"/>
<dbReference type="SUPFAM" id="SSF56059">
    <property type="entry name" value="Glutathione synthetase ATP-binding domain-like"/>
    <property type="match status" value="1"/>
</dbReference>
<evidence type="ECO:0000256" key="2">
    <source>
        <dbReference type="ARBA" id="ARBA00022741"/>
    </source>
</evidence>
<dbReference type="Gene3D" id="3.30.1490.20">
    <property type="entry name" value="ATP-grasp fold, A domain"/>
    <property type="match status" value="1"/>
</dbReference>
<dbReference type="InterPro" id="IPR013815">
    <property type="entry name" value="ATP_grasp_subdomain_1"/>
</dbReference>
<keyword evidence="2 4" id="KW-0547">Nucleotide-binding</keyword>
<dbReference type="PANTHER" id="PTHR43585">
    <property type="entry name" value="FUMIPYRROLE BIOSYNTHESIS PROTEIN C"/>
    <property type="match status" value="1"/>
</dbReference>
<reference evidence="6 7" key="1">
    <citation type="submission" date="2020-04" db="EMBL/GenBank/DDBJ databases">
        <title>MicrobeNet Type strains.</title>
        <authorList>
            <person name="Nicholson A.C."/>
        </authorList>
    </citation>
    <scope>NUCLEOTIDE SEQUENCE [LARGE SCALE GENOMIC DNA]</scope>
    <source>
        <strain evidence="6 7">CCUG 61472</strain>
    </source>
</reference>
<evidence type="ECO:0000313" key="7">
    <source>
        <dbReference type="Proteomes" id="UP000549765"/>
    </source>
</evidence>
<evidence type="ECO:0000259" key="5">
    <source>
        <dbReference type="PROSITE" id="PS50975"/>
    </source>
</evidence>
<dbReference type="EMBL" id="JAAXPN010000001">
    <property type="protein sequence ID" value="NKZ23561.1"/>
    <property type="molecule type" value="Genomic_DNA"/>
</dbReference>
<evidence type="ECO:0000313" key="6">
    <source>
        <dbReference type="EMBL" id="NKZ23561.1"/>
    </source>
</evidence>
<protein>
    <recommendedName>
        <fullName evidence="5">ATP-grasp domain-containing protein</fullName>
    </recommendedName>
</protein>
<name>A0A7X6N0K2_9LACO</name>
<feature type="domain" description="ATP-grasp" evidence="5">
    <location>
        <begin position="113"/>
        <end position="305"/>
    </location>
</feature>
<dbReference type="Proteomes" id="UP000549765">
    <property type="component" value="Unassembled WGS sequence"/>
</dbReference>
<evidence type="ECO:0000256" key="3">
    <source>
        <dbReference type="ARBA" id="ARBA00022840"/>
    </source>
</evidence>
<keyword evidence="1" id="KW-0436">Ligase</keyword>
<keyword evidence="3 4" id="KW-0067">ATP-binding</keyword>
<sequence length="399" mass="44592">MNIIILSPLSSSYIGALTWAPVDDNTYTYIVPTRLVHNYQTTQANIKIISVPEWNYPNLLHAVTTINETTPINHLIHYDEHDVEVAAQLREVFNVPGQRLAEATLYRNKFLMKQYVAQRGIAVPKYQEVLSIDDVARWQASFNGTSILKPIDGAGAKGITVLTPTTDLAEIILEAGARYIIEEYIDWPLYHVDGFMQGNQLAYLNTSKYLGQGGINYLSQQNSGSVEIERTTSLAAKIETYVKQLLTVLPHDTVMLFHLEVFVEPVTETIYFCEIGNRLGGGRINEELHDRYGIWPIKSYLHAVISGEAGVVVPQNDVLHGFIFIAPEHGTLTELPTTIPVVGIYDYHVFGKVGKVYDGSNSINQAVIAVSVRDTTSATVYAKLREIEQYLASTIKYIK</sequence>
<gene>
    <name evidence="6" type="ORF">HF964_01890</name>
</gene>
<dbReference type="Gene3D" id="3.30.470.20">
    <property type="entry name" value="ATP-grasp fold, B domain"/>
    <property type="match status" value="1"/>
</dbReference>
<dbReference type="GO" id="GO:0016874">
    <property type="term" value="F:ligase activity"/>
    <property type="evidence" value="ECO:0007669"/>
    <property type="project" value="UniProtKB-KW"/>
</dbReference>
<dbReference type="GO" id="GO:0046872">
    <property type="term" value="F:metal ion binding"/>
    <property type="evidence" value="ECO:0007669"/>
    <property type="project" value="InterPro"/>
</dbReference>